<evidence type="ECO:0000313" key="11">
    <source>
        <dbReference type="EMBL" id="PNF13777.1"/>
    </source>
</evidence>
<keyword evidence="12" id="KW-1185">Reference proteome</keyword>
<dbReference type="InParanoid" id="A0A2J7PBR5"/>
<feature type="transmembrane region" description="Helical" evidence="10">
    <location>
        <begin position="7"/>
        <end position="32"/>
    </location>
</feature>
<evidence type="ECO:0000256" key="8">
    <source>
        <dbReference type="ARBA" id="ARBA00045174"/>
    </source>
</evidence>
<evidence type="ECO:0000256" key="2">
    <source>
        <dbReference type="ARBA" id="ARBA00005478"/>
    </source>
</evidence>
<keyword evidence="5 10" id="KW-0256">Endoplasmic reticulum</keyword>
<gene>
    <name evidence="11" type="ORF">B7P43_G12838</name>
</gene>
<evidence type="ECO:0000256" key="5">
    <source>
        <dbReference type="ARBA" id="ARBA00022824"/>
    </source>
</evidence>
<proteinExistence type="inferred from homology"/>
<dbReference type="FunCoup" id="A0A2J7PBR5">
    <property type="interactions" value="54"/>
</dbReference>
<keyword evidence="6 10" id="KW-1133">Transmembrane helix</keyword>
<comment type="function">
    <text evidence="8">Regulates the biosynthesis of dolichol phosphate-mannose. Regulatory subunit of the dolichol-phosphate mannose (DPM) synthase complex; essential for the ER localization and stable expression of DPM1. Part of the glycosylphosphatidylinositol-N-acetylglucosaminyltransferase (GPI-GnT) complex that catalyzes the transfer of N-acetylglucosamine from UDP-N-acetylglucosamine to phosphatidylinositol and participates in the first step of GPI biosynthesis. May act by regulating the GPI-GNT complex.</text>
</comment>
<protein>
    <recommendedName>
        <fullName evidence="3 10">Dolichol phosphate-mannose biosynthesis regulatory protein</fullName>
    </recommendedName>
</protein>
<dbReference type="GO" id="GO:0033185">
    <property type="term" value="C:dolichol-phosphate-mannose synthase complex"/>
    <property type="evidence" value="ECO:0007669"/>
    <property type="project" value="TreeGrafter"/>
</dbReference>
<name>A0A2J7PBR5_9NEOP</name>
<evidence type="ECO:0000256" key="1">
    <source>
        <dbReference type="ARBA" id="ARBA00004477"/>
    </source>
</evidence>
<dbReference type="InterPro" id="IPR009914">
    <property type="entry name" value="DPM2"/>
</dbReference>
<dbReference type="PANTHER" id="PTHR15039:SF11">
    <property type="entry name" value="DOLICHOL PHOSPHATE-MANNOSE BIOSYNTHESIS REGULATORY PROTEIN"/>
    <property type="match status" value="1"/>
</dbReference>
<organism evidence="11 12">
    <name type="scientific">Cryptotermes secundus</name>
    <dbReference type="NCBI Taxonomy" id="105785"/>
    <lineage>
        <taxon>Eukaryota</taxon>
        <taxon>Metazoa</taxon>
        <taxon>Ecdysozoa</taxon>
        <taxon>Arthropoda</taxon>
        <taxon>Hexapoda</taxon>
        <taxon>Insecta</taxon>
        <taxon>Pterygota</taxon>
        <taxon>Neoptera</taxon>
        <taxon>Polyneoptera</taxon>
        <taxon>Dictyoptera</taxon>
        <taxon>Blattodea</taxon>
        <taxon>Blattoidea</taxon>
        <taxon>Termitoidae</taxon>
        <taxon>Kalotermitidae</taxon>
        <taxon>Cryptotermitinae</taxon>
        <taxon>Cryptotermes</taxon>
    </lineage>
</organism>
<sequence>QMSDAALGNILLIISCLSFCYYTAWVIMLLFSDPDHAINRVFPPVHYALLVPASTGLAFAGTVTVQSLH</sequence>
<feature type="non-terminal residue" evidence="11">
    <location>
        <position position="69"/>
    </location>
</feature>
<evidence type="ECO:0000256" key="4">
    <source>
        <dbReference type="ARBA" id="ARBA00022692"/>
    </source>
</evidence>
<evidence type="ECO:0000256" key="3">
    <source>
        <dbReference type="ARBA" id="ARBA00018157"/>
    </source>
</evidence>
<dbReference type="GO" id="GO:0180047">
    <property type="term" value="P:dolichol phosphate mannose biosynthetic process"/>
    <property type="evidence" value="ECO:0007669"/>
    <property type="project" value="InterPro"/>
</dbReference>
<dbReference type="Pfam" id="PF07297">
    <property type="entry name" value="DPM2"/>
    <property type="match status" value="1"/>
</dbReference>
<evidence type="ECO:0000256" key="7">
    <source>
        <dbReference type="ARBA" id="ARBA00023136"/>
    </source>
</evidence>
<dbReference type="AlphaFoldDB" id="A0A2J7PBR5"/>
<dbReference type="EMBL" id="NEVH01027077">
    <property type="protein sequence ID" value="PNF13777.1"/>
    <property type="molecule type" value="Genomic_DNA"/>
</dbReference>
<evidence type="ECO:0000313" key="12">
    <source>
        <dbReference type="Proteomes" id="UP000235965"/>
    </source>
</evidence>
<dbReference type="GO" id="GO:0030234">
    <property type="term" value="F:enzyme regulator activity"/>
    <property type="evidence" value="ECO:0007669"/>
    <property type="project" value="UniProtKB-UniRule"/>
</dbReference>
<dbReference type="Proteomes" id="UP000235965">
    <property type="component" value="Unassembled WGS sequence"/>
</dbReference>
<comment type="subcellular location">
    <subcellularLocation>
        <location evidence="1 10">Endoplasmic reticulum membrane</location>
        <topology evidence="1 10">Multi-pass membrane protein</topology>
    </subcellularLocation>
</comment>
<reference evidence="11 12" key="1">
    <citation type="submission" date="2017-12" db="EMBL/GenBank/DDBJ databases">
        <title>Hemimetabolous genomes reveal molecular basis of termite eusociality.</title>
        <authorList>
            <person name="Harrison M.C."/>
            <person name="Jongepier E."/>
            <person name="Robertson H.M."/>
            <person name="Arning N."/>
            <person name="Bitard-Feildel T."/>
            <person name="Chao H."/>
            <person name="Childers C.P."/>
            <person name="Dinh H."/>
            <person name="Doddapaneni H."/>
            <person name="Dugan S."/>
            <person name="Gowin J."/>
            <person name="Greiner C."/>
            <person name="Han Y."/>
            <person name="Hu H."/>
            <person name="Hughes D.S.T."/>
            <person name="Huylmans A.-K."/>
            <person name="Kemena C."/>
            <person name="Kremer L.P.M."/>
            <person name="Lee S.L."/>
            <person name="Lopez-Ezquerra A."/>
            <person name="Mallet L."/>
            <person name="Monroy-Kuhn J.M."/>
            <person name="Moser A."/>
            <person name="Murali S.C."/>
            <person name="Muzny D.M."/>
            <person name="Otani S."/>
            <person name="Piulachs M.-D."/>
            <person name="Poelchau M."/>
            <person name="Qu J."/>
            <person name="Schaub F."/>
            <person name="Wada-Katsumata A."/>
            <person name="Worley K.C."/>
            <person name="Xie Q."/>
            <person name="Ylla G."/>
            <person name="Poulsen M."/>
            <person name="Gibbs R.A."/>
            <person name="Schal C."/>
            <person name="Richards S."/>
            <person name="Belles X."/>
            <person name="Korb J."/>
            <person name="Bornberg-Bauer E."/>
        </authorList>
    </citation>
    <scope>NUCLEOTIDE SEQUENCE [LARGE SCALE GENOMIC DNA]</scope>
    <source>
        <tissue evidence="11">Whole body</tissue>
    </source>
</reference>
<comment type="caution">
    <text evidence="11">The sequence shown here is derived from an EMBL/GenBank/DDBJ whole genome shotgun (WGS) entry which is preliminary data.</text>
</comment>
<accession>A0A2J7PBR5</accession>
<comment type="subunit">
    <text evidence="9">Component of the dolichol-phosphate mannose (DPM) synthase complex composed of DPM1, DPM2 and DPM3; in the complex interacts directly with DPM3. Component of the glycosylphosphatidylinositol-N-acetylglucosaminyltransferase (GPI-GnT) complex composed at least by PIGA, PIGC, PIGH, PIGP, PIGQ, PIGY and DPM2. Interacts with PIGA, PIGC and PIGQ.</text>
</comment>
<comment type="function">
    <text evidence="10">Regulatory subunit of the dolichol-phosphate mannose (DPM) synthase complex; essential for the ER localization.</text>
</comment>
<evidence type="ECO:0000256" key="6">
    <source>
        <dbReference type="ARBA" id="ARBA00022989"/>
    </source>
</evidence>
<dbReference type="GO" id="GO:0006506">
    <property type="term" value="P:GPI anchor biosynthetic process"/>
    <property type="evidence" value="ECO:0007669"/>
    <property type="project" value="TreeGrafter"/>
</dbReference>
<evidence type="ECO:0000256" key="10">
    <source>
        <dbReference type="RuleBase" id="RU365084"/>
    </source>
</evidence>
<feature type="non-terminal residue" evidence="11">
    <location>
        <position position="1"/>
    </location>
</feature>
<evidence type="ECO:0000256" key="9">
    <source>
        <dbReference type="ARBA" id="ARBA00046896"/>
    </source>
</evidence>
<keyword evidence="7 10" id="KW-0472">Membrane</keyword>
<feature type="transmembrane region" description="Helical" evidence="10">
    <location>
        <begin position="44"/>
        <end position="65"/>
    </location>
</feature>
<dbReference type="GO" id="GO:0005789">
    <property type="term" value="C:endoplasmic reticulum membrane"/>
    <property type="evidence" value="ECO:0007669"/>
    <property type="project" value="UniProtKB-SubCell"/>
</dbReference>
<dbReference type="UniPathway" id="UPA00378"/>
<keyword evidence="4 10" id="KW-0812">Transmembrane</keyword>
<dbReference type="STRING" id="105785.A0A2J7PBR5"/>
<comment type="pathway">
    <text evidence="10">Protein modification; protein glycosylation.</text>
</comment>
<comment type="similarity">
    <text evidence="2 10">Belongs to the DPM2 family.</text>
</comment>
<dbReference type="PANTHER" id="PTHR15039">
    <property type="entry name" value="DOLICHOL PHOSPHATE-MANNOSE BIOSYNTHESIS REGULATORY PROTEIN"/>
    <property type="match status" value="1"/>
</dbReference>